<name>A0ABZ1BSW4_9FIRM</name>
<evidence type="ECO:0000256" key="2">
    <source>
        <dbReference type="ARBA" id="ARBA00022448"/>
    </source>
</evidence>
<evidence type="ECO:0000313" key="12">
    <source>
        <dbReference type="Proteomes" id="UP001333102"/>
    </source>
</evidence>
<keyword evidence="6 9" id="KW-1133">Transmembrane helix</keyword>
<evidence type="ECO:0000256" key="1">
    <source>
        <dbReference type="ARBA" id="ARBA00004429"/>
    </source>
</evidence>
<keyword evidence="5 9" id="KW-0812">Transmembrane</keyword>
<feature type="transmembrane region" description="Helical" evidence="9">
    <location>
        <begin position="128"/>
        <end position="150"/>
    </location>
</feature>
<evidence type="ECO:0000256" key="6">
    <source>
        <dbReference type="ARBA" id="ARBA00022989"/>
    </source>
</evidence>
<accession>A0ABZ1BSW4</accession>
<feature type="transmembrane region" description="Helical" evidence="9">
    <location>
        <begin position="47"/>
        <end position="65"/>
    </location>
</feature>
<keyword evidence="2" id="KW-0813">Transport</keyword>
<evidence type="ECO:0000256" key="4">
    <source>
        <dbReference type="ARBA" id="ARBA00022519"/>
    </source>
</evidence>
<comment type="similarity">
    <text evidence="8">Belongs to the TRAP transporter small permease family.</text>
</comment>
<keyword evidence="3" id="KW-1003">Cell membrane</keyword>
<evidence type="ECO:0000256" key="7">
    <source>
        <dbReference type="ARBA" id="ARBA00023136"/>
    </source>
</evidence>
<dbReference type="PANTHER" id="PTHR35011:SF5">
    <property type="entry name" value="SIALIC ACID TRAP TRANSPORTER SMALL PERMEASE PROTEIN SIAQ"/>
    <property type="match status" value="1"/>
</dbReference>
<evidence type="ECO:0000256" key="3">
    <source>
        <dbReference type="ARBA" id="ARBA00022475"/>
    </source>
</evidence>
<dbReference type="Proteomes" id="UP001333102">
    <property type="component" value="Chromosome"/>
</dbReference>
<dbReference type="RefSeq" id="WP_324670054.1">
    <property type="nucleotide sequence ID" value="NZ_CP141614.1"/>
</dbReference>
<keyword evidence="4" id="KW-0997">Cell inner membrane</keyword>
<dbReference type="PANTHER" id="PTHR35011">
    <property type="entry name" value="2,3-DIKETO-L-GULONATE TRAP TRANSPORTER SMALL PERMEASE PROTEIN YIAM"/>
    <property type="match status" value="1"/>
</dbReference>
<dbReference type="EMBL" id="CP141614">
    <property type="protein sequence ID" value="WRP15648.1"/>
    <property type="molecule type" value="Genomic_DNA"/>
</dbReference>
<feature type="transmembrane region" description="Helical" evidence="9">
    <location>
        <begin position="86"/>
        <end position="108"/>
    </location>
</feature>
<sequence>MTPVLRLLRCVVEWLVMGLTGMLVVTVSANVFARYLFLSGLVWAEELARIGFVWVVFLGAYVALTRGNHLAIRLVTDRVPARHRRAVRTVSGLLMLAFLGTVAWYGSVLVARTVAFGRVTPILGISAAWGYAAVPVSSALMFVHVLHLLLSGSETDQGQ</sequence>
<evidence type="ECO:0000256" key="9">
    <source>
        <dbReference type="SAM" id="Phobius"/>
    </source>
</evidence>
<reference evidence="12" key="1">
    <citation type="submission" date="2023-12" db="EMBL/GenBank/DDBJ databases">
        <title>Novel isolates from deep terrestrial aquifers shed light on the physiology and ecology of the class Limnochordia.</title>
        <authorList>
            <person name="Karnachuk O.V."/>
            <person name="Lukina A.P."/>
            <person name="Avakyan M.R."/>
            <person name="Kadnikov V."/>
            <person name="Begmatov S."/>
            <person name="Beletsky A.V."/>
            <person name="Mardanov A.V."/>
            <person name="Ravin N.V."/>
        </authorList>
    </citation>
    <scope>NUCLEOTIDE SEQUENCE [LARGE SCALE GENOMIC DNA]</scope>
    <source>
        <strain evidence="12">LN</strain>
    </source>
</reference>
<comment type="subcellular location">
    <subcellularLocation>
        <location evidence="1">Cell inner membrane</location>
        <topology evidence="1">Multi-pass membrane protein</topology>
    </subcellularLocation>
</comment>
<feature type="domain" description="Tripartite ATP-independent periplasmic transporters DctQ component" evidence="10">
    <location>
        <begin position="23"/>
        <end position="151"/>
    </location>
</feature>
<proteinExistence type="inferred from homology"/>
<evidence type="ECO:0000313" key="11">
    <source>
        <dbReference type="EMBL" id="WRP15648.1"/>
    </source>
</evidence>
<evidence type="ECO:0000256" key="8">
    <source>
        <dbReference type="ARBA" id="ARBA00038436"/>
    </source>
</evidence>
<evidence type="ECO:0000256" key="5">
    <source>
        <dbReference type="ARBA" id="ARBA00022692"/>
    </source>
</evidence>
<keyword evidence="12" id="KW-1185">Reference proteome</keyword>
<organism evidence="11 12">
    <name type="scientific">Geochorda subterranea</name>
    <dbReference type="NCBI Taxonomy" id="3109564"/>
    <lineage>
        <taxon>Bacteria</taxon>
        <taxon>Bacillati</taxon>
        <taxon>Bacillota</taxon>
        <taxon>Limnochordia</taxon>
        <taxon>Limnochordales</taxon>
        <taxon>Geochordaceae</taxon>
        <taxon>Geochorda</taxon>
    </lineage>
</organism>
<gene>
    <name evidence="11" type="ORF">VLY81_05655</name>
</gene>
<keyword evidence="7 9" id="KW-0472">Membrane</keyword>
<dbReference type="Pfam" id="PF04290">
    <property type="entry name" value="DctQ"/>
    <property type="match status" value="1"/>
</dbReference>
<feature type="transmembrane region" description="Helical" evidence="9">
    <location>
        <begin position="12"/>
        <end position="35"/>
    </location>
</feature>
<protein>
    <submittedName>
        <fullName evidence="11">TRAP transporter small permease</fullName>
    </submittedName>
</protein>
<dbReference type="InterPro" id="IPR055348">
    <property type="entry name" value="DctQ"/>
</dbReference>
<dbReference type="InterPro" id="IPR007387">
    <property type="entry name" value="TRAP_DctQ"/>
</dbReference>
<evidence type="ECO:0000259" key="10">
    <source>
        <dbReference type="Pfam" id="PF04290"/>
    </source>
</evidence>